<dbReference type="InterPro" id="IPR036148">
    <property type="entry name" value="MmgE/PrpD_sf"/>
</dbReference>
<dbReference type="Pfam" id="PF03972">
    <property type="entry name" value="MmgE_PrpD_N"/>
    <property type="match status" value="1"/>
</dbReference>
<dbReference type="Gene3D" id="3.30.1330.120">
    <property type="entry name" value="2-methylcitrate dehydratase PrpD"/>
    <property type="match status" value="1"/>
</dbReference>
<reference evidence="3 4" key="1">
    <citation type="submission" date="2020-08" db="EMBL/GenBank/DDBJ databases">
        <title>Sequencing the genomes of 1000 actinobacteria strains.</title>
        <authorList>
            <person name="Klenk H.-P."/>
        </authorList>
    </citation>
    <scope>NUCLEOTIDE SEQUENCE [LARGE SCALE GENOMIC DNA]</scope>
    <source>
        <strain evidence="3 4">DSM 102122</strain>
    </source>
</reference>
<feature type="domain" description="MmgE/PrpD N-terminal" evidence="2">
    <location>
        <begin position="22"/>
        <end position="247"/>
    </location>
</feature>
<gene>
    <name evidence="3" type="ORF">HD601_003154</name>
</gene>
<organism evidence="3 4">
    <name type="scientific">Jiangella mangrovi</name>
    <dbReference type="NCBI Taxonomy" id="1524084"/>
    <lineage>
        <taxon>Bacteria</taxon>
        <taxon>Bacillati</taxon>
        <taxon>Actinomycetota</taxon>
        <taxon>Actinomycetes</taxon>
        <taxon>Jiangellales</taxon>
        <taxon>Jiangellaceae</taxon>
        <taxon>Jiangella</taxon>
    </lineage>
</organism>
<dbReference type="InterPro" id="IPR045336">
    <property type="entry name" value="MmgE_PrpD_N"/>
</dbReference>
<dbReference type="RefSeq" id="WP_184823341.1">
    <property type="nucleotide sequence ID" value="NZ_JACHMM010000001.1"/>
</dbReference>
<evidence type="ECO:0000313" key="3">
    <source>
        <dbReference type="EMBL" id="MBB5788579.1"/>
    </source>
</evidence>
<dbReference type="SUPFAM" id="SSF103378">
    <property type="entry name" value="2-methylcitrate dehydratase PrpD"/>
    <property type="match status" value="1"/>
</dbReference>
<evidence type="ECO:0000256" key="1">
    <source>
        <dbReference type="ARBA" id="ARBA00006174"/>
    </source>
</evidence>
<proteinExistence type="inferred from homology"/>
<sequence length="442" mass="45826">MMTATATATATAELTGRVHALAAECPPAALDHAARCVLDHLGCALAGHGLSYARPHFAAMAALGTDPEATCADGVRRPAFVAAYLNAASANALDYDDTLQGHPGAPIIAAALAAAERAGADVGTLLTAVVAGYEAHWLLSRAGAPSPERAAHVRGVAAWDAMSAGVAAAVAGGADRDRLDRVVGLAATQSLVPFVGQWYRRPMPTVKNNHGWVAAAGLLAADLERAGAGGLTAPLDGPEGFWAMAGSDRWDWAGVDADGGPAILRAGFKRYPACWRLQQYLTVADALLRDGAGREPTHIEVSGPAGLRKFAEPHVRGPADVAFSLPTLVALLVLGVEPGPAWVADRAVAGTRAVLGRVEVRLAHERAVAVTFADGHRVVAVVPEDDYARPRDWGLDEEEAEAKFARLAAPVVGAAAAEGLRAALLDPEPGRPVRSVTEHLWR</sequence>
<comment type="caution">
    <text evidence="3">The sequence shown here is derived from an EMBL/GenBank/DDBJ whole genome shotgun (WGS) entry which is preliminary data.</text>
</comment>
<dbReference type="Proteomes" id="UP000542813">
    <property type="component" value="Unassembled WGS sequence"/>
</dbReference>
<dbReference type="Gene3D" id="1.10.4100.10">
    <property type="entry name" value="2-methylcitrate dehydratase PrpD"/>
    <property type="match status" value="1"/>
</dbReference>
<dbReference type="InterPro" id="IPR042188">
    <property type="entry name" value="MmgE/PrpD_sf_2"/>
</dbReference>
<keyword evidence="4" id="KW-1185">Reference proteome</keyword>
<dbReference type="InterPro" id="IPR005656">
    <property type="entry name" value="MmgE_PrpD"/>
</dbReference>
<name>A0A7W9LLX1_9ACTN</name>
<comment type="similarity">
    <text evidence="1">Belongs to the PrpD family.</text>
</comment>
<dbReference type="InterPro" id="IPR042183">
    <property type="entry name" value="MmgE/PrpD_sf_1"/>
</dbReference>
<dbReference type="EMBL" id="JACHMM010000001">
    <property type="protein sequence ID" value="MBB5788579.1"/>
    <property type="molecule type" value="Genomic_DNA"/>
</dbReference>
<dbReference type="PANTHER" id="PTHR16943:SF8">
    <property type="entry name" value="2-METHYLCITRATE DEHYDRATASE"/>
    <property type="match status" value="1"/>
</dbReference>
<dbReference type="PANTHER" id="PTHR16943">
    <property type="entry name" value="2-METHYLCITRATE DEHYDRATASE-RELATED"/>
    <property type="match status" value="1"/>
</dbReference>
<accession>A0A7W9LLX1</accession>
<dbReference type="AlphaFoldDB" id="A0A7W9LLX1"/>
<protein>
    <submittedName>
        <fullName evidence="3">2-methylcitrate dehydratase PrpD</fullName>
    </submittedName>
</protein>
<dbReference type="GO" id="GO:0016829">
    <property type="term" value="F:lyase activity"/>
    <property type="evidence" value="ECO:0007669"/>
    <property type="project" value="InterPro"/>
</dbReference>
<evidence type="ECO:0000259" key="2">
    <source>
        <dbReference type="Pfam" id="PF03972"/>
    </source>
</evidence>
<evidence type="ECO:0000313" key="4">
    <source>
        <dbReference type="Proteomes" id="UP000542813"/>
    </source>
</evidence>